<keyword evidence="2" id="KW-1185">Reference proteome</keyword>
<name>A0A0F0GKM8_LENAE</name>
<organism evidence="1 2">
    <name type="scientific">Lentzea aerocolonigenes</name>
    <name type="common">Lechevalieria aerocolonigenes</name>
    <name type="synonym">Saccharothrix aerocolonigenes</name>
    <dbReference type="NCBI Taxonomy" id="68170"/>
    <lineage>
        <taxon>Bacteria</taxon>
        <taxon>Bacillati</taxon>
        <taxon>Actinomycetota</taxon>
        <taxon>Actinomycetes</taxon>
        <taxon>Pseudonocardiales</taxon>
        <taxon>Pseudonocardiaceae</taxon>
        <taxon>Lentzea</taxon>
    </lineage>
</organism>
<gene>
    <name evidence="1" type="ORF">UK23_31670</name>
</gene>
<dbReference type="EMBL" id="JYJG01000273">
    <property type="protein sequence ID" value="KJK43850.1"/>
    <property type="molecule type" value="Genomic_DNA"/>
</dbReference>
<dbReference type="OrthoDB" id="9974568at2"/>
<comment type="caution">
    <text evidence="1">The sequence shown here is derived from an EMBL/GenBank/DDBJ whole genome shotgun (WGS) entry which is preliminary data.</text>
</comment>
<dbReference type="PATRIC" id="fig|68170.10.peg.8194"/>
<dbReference type="RefSeq" id="WP_045315362.1">
    <property type="nucleotide sequence ID" value="NZ_JYJG01000273.1"/>
</dbReference>
<evidence type="ECO:0000313" key="2">
    <source>
        <dbReference type="Proteomes" id="UP000033393"/>
    </source>
</evidence>
<dbReference type="AlphaFoldDB" id="A0A0F0GKM8"/>
<sequence>MPPPGDCGDRVQAYAKTLQPVHAWNIRVTGPGLTDLLPGRAGRVFLVFHDDDDDEQRDVFIDDSHPLNVFATVNGQRVVIVVSVTDINNRVTYCTKNIPFNHP</sequence>
<evidence type="ECO:0000313" key="1">
    <source>
        <dbReference type="EMBL" id="KJK43850.1"/>
    </source>
</evidence>
<proteinExistence type="predicted"/>
<protein>
    <submittedName>
        <fullName evidence="1">Uncharacterized protein</fullName>
    </submittedName>
</protein>
<dbReference type="Proteomes" id="UP000033393">
    <property type="component" value="Unassembled WGS sequence"/>
</dbReference>
<accession>A0A0F0GKM8</accession>
<reference evidence="1 2" key="1">
    <citation type="submission" date="2015-02" db="EMBL/GenBank/DDBJ databases">
        <authorList>
            <person name="Ju K.-S."/>
            <person name="Doroghazi J.R."/>
            <person name="Metcalf W."/>
        </authorList>
    </citation>
    <scope>NUCLEOTIDE SEQUENCE [LARGE SCALE GENOMIC DNA]</scope>
    <source>
        <strain evidence="1 2">NRRL B-16140</strain>
    </source>
</reference>